<comment type="caution">
    <text evidence="1">The sequence shown here is derived from an EMBL/GenBank/DDBJ whole genome shotgun (WGS) entry which is preliminary data.</text>
</comment>
<dbReference type="EMBL" id="CAJOBQ010003383">
    <property type="protein sequence ID" value="CAF4604362.1"/>
    <property type="molecule type" value="Genomic_DNA"/>
</dbReference>
<evidence type="ECO:0000313" key="2">
    <source>
        <dbReference type="EMBL" id="CAF4604362.1"/>
    </source>
</evidence>
<evidence type="ECO:0000313" key="1">
    <source>
        <dbReference type="EMBL" id="CAF3359023.1"/>
    </source>
</evidence>
<reference evidence="1" key="1">
    <citation type="submission" date="2021-02" db="EMBL/GenBank/DDBJ databases">
        <authorList>
            <person name="Nowell W R."/>
        </authorList>
    </citation>
    <scope>NUCLEOTIDE SEQUENCE</scope>
</reference>
<evidence type="ECO:0000313" key="3">
    <source>
        <dbReference type="Proteomes" id="UP000663869"/>
    </source>
</evidence>
<sequence length="384" mass="44560">MDLSSLSQRHRQLEEDHLYFFTRKQIRSVRAWFEDIEMVAQMIDADESVLLEQAVELLIDGAERLYWQRRKVLITWSDFKQGMIALLAQFDKDSKRNNNTNATMQSVILMKERRRTIAWHPQHVAHYRSYHASKSSSTNQTPVCSSSPSPLFELYPFEDPWPNGTESWHIHEIRPQRSSFTTRLDSEMLMITPQIMVEQKHEPMQSALQSNQNVLEFASTIDPISFLPVKLPTDMNDIVDMDVCLQKSLRSSKTAIASNVLKQKQQHRFVRNLKDLSNGSLLSSHFVSQMQLRDQSRNLLLQQIGVHSTVLLLCLFTVLIRFDIVHCLTYLIYSVTKESQTFASILFVGTILTICSHHLKHLTPYVKTIETLRKLESLLIYPIT</sequence>
<dbReference type="Proteomes" id="UP000663862">
    <property type="component" value="Unassembled WGS sequence"/>
</dbReference>
<dbReference type="Proteomes" id="UP000663869">
    <property type="component" value="Unassembled WGS sequence"/>
</dbReference>
<dbReference type="EMBL" id="CAJNYU010000414">
    <property type="protein sequence ID" value="CAF3359023.1"/>
    <property type="molecule type" value="Genomic_DNA"/>
</dbReference>
<accession>A0A817WRR1</accession>
<organism evidence="1 3">
    <name type="scientific">Rotaria socialis</name>
    <dbReference type="NCBI Taxonomy" id="392032"/>
    <lineage>
        <taxon>Eukaryota</taxon>
        <taxon>Metazoa</taxon>
        <taxon>Spiralia</taxon>
        <taxon>Gnathifera</taxon>
        <taxon>Rotifera</taxon>
        <taxon>Eurotatoria</taxon>
        <taxon>Bdelloidea</taxon>
        <taxon>Philodinida</taxon>
        <taxon>Philodinidae</taxon>
        <taxon>Rotaria</taxon>
    </lineage>
</organism>
<gene>
    <name evidence="1" type="ORF">FME351_LOCUS5238</name>
    <name evidence="2" type="ORF">TSG867_LOCUS28027</name>
</gene>
<proteinExistence type="predicted"/>
<name>A0A817WRR1_9BILA</name>
<protein>
    <submittedName>
        <fullName evidence="1">Uncharacterized protein</fullName>
    </submittedName>
</protein>
<dbReference type="AlphaFoldDB" id="A0A817WRR1"/>